<protein>
    <submittedName>
        <fullName evidence="1">Uncharacterized protein</fullName>
    </submittedName>
</protein>
<evidence type="ECO:0000313" key="2">
    <source>
        <dbReference type="Proteomes" id="UP001234989"/>
    </source>
</evidence>
<gene>
    <name evidence="1" type="ORF">MTR67_004769</name>
</gene>
<keyword evidence="2" id="KW-1185">Reference proteome</keyword>
<reference evidence="1" key="1">
    <citation type="submission" date="2023-08" db="EMBL/GenBank/DDBJ databases">
        <title>A de novo genome assembly of Solanum verrucosum Schlechtendal, a Mexican diploid species geographically isolated from the other diploid A-genome species in potato relatives.</title>
        <authorList>
            <person name="Hosaka K."/>
        </authorList>
    </citation>
    <scope>NUCLEOTIDE SEQUENCE</scope>
    <source>
        <tissue evidence="1">Young leaves</tissue>
    </source>
</reference>
<organism evidence="1 2">
    <name type="scientific">Solanum verrucosum</name>
    <dbReference type="NCBI Taxonomy" id="315347"/>
    <lineage>
        <taxon>Eukaryota</taxon>
        <taxon>Viridiplantae</taxon>
        <taxon>Streptophyta</taxon>
        <taxon>Embryophyta</taxon>
        <taxon>Tracheophyta</taxon>
        <taxon>Spermatophyta</taxon>
        <taxon>Magnoliopsida</taxon>
        <taxon>eudicotyledons</taxon>
        <taxon>Gunneridae</taxon>
        <taxon>Pentapetalae</taxon>
        <taxon>asterids</taxon>
        <taxon>lamiids</taxon>
        <taxon>Solanales</taxon>
        <taxon>Solanaceae</taxon>
        <taxon>Solanoideae</taxon>
        <taxon>Solaneae</taxon>
        <taxon>Solanum</taxon>
    </lineage>
</organism>
<accession>A0AAF0PUI9</accession>
<sequence>MVGFAVVVLFGFTGCFGRFQQGRRWFSGRGVVGSKLLLASSALRRRKRGLRWFAGKFSGEGSGRERQ</sequence>
<evidence type="ECO:0000313" key="1">
    <source>
        <dbReference type="EMBL" id="WMV11384.1"/>
    </source>
</evidence>
<proteinExistence type="predicted"/>
<dbReference type="Proteomes" id="UP001234989">
    <property type="component" value="Chromosome 1"/>
</dbReference>
<name>A0AAF0PUI9_SOLVR</name>
<dbReference type="AlphaFoldDB" id="A0AAF0PUI9"/>
<dbReference type="EMBL" id="CP133612">
    <property type="protein sequence ID" value="WMV11384.1"/>
    <property type="molecule type" value="Genomic_DNA"/>
</dbReference>